<protein>
    <recommendedName>
        <fullName evidence="5">Flagellar associated protein</fullName>
    </recommendedName>
</protein>
<evidence type="ECO:0008006" key="5">
    <source>
        <dbReference type="Google" id="ProtNLM"/>
    </source>
</evidence>
<feature type="compositionally biased region" description="Basic and acidic residues" evidence="1">
    <location>
        <begin position="70"/>
        <end position="81"/>
    </location>
</feature>
<feature type="compositionally biased region" description="Polar residues" evidence="1">
    <location>
        <begin position="46"/>
        <end position="60"/>
    </location>
</feature>
<evidence type="ECO:0000313" key="4">
    <source>
        <dbReference type="Proteomes" id="UP000485058"/>
    </source>
</evidence>
<dbReference type="PANTHER" id="PTHR40429:SF1">
    <property type="entry name" value="FLAGELLAR ASSOCIATED PROTEIN"/>
    <property type="match status" value="1"/>
</dbReference>
<dbReference type="AlphaFoldDB" id="A0A699ZH48"/>
<accession>A0A699ZH48</accession>
<keyword evidence="4" id="KW-1185">Reference proteome</keyword>
<comment type="caution">
    <text evidence="3">The sequence shown here is derived from an EMBL/GenBank/DDBJ whole genome shotgun (WGS) entry which is preliminary data.</text>
</comment>
<evidence type="ECO:0000313" key="3">
    <source>
        <dbReference type="EMBL" id="GFH18224.1"/>
    </source>
</evidence>
<evidence type="ECO:0000313" key="2">
    <source>
        <dbReference type="EMBL" id="GFH13084.1"/>
    </source>
</evidence>
<feature type="region of interest" description="Disordered" evidence="1">
    <location>
        <begin position="42"/>
        <end position="101"/>
    </location>
</feature>
<proteinExistence type="predicted"/>
<dbReference type="Proteomes" id="UP000485058">
    <property type="component" value="Unassembled WGS sequence"/>
</dbReference>
<dbReference type="PANTHER" id="PTHR40429">
    <property type="entry name" value="FLAGELLAR ASSOCIATED PROTEIN"/>
    <property type="match status" value="1"/>
</dbReference>
<gene>
    <name evidence="2" type="ORF">HaLaN_08893</name>
    <name evidence="3" type="ORF">HaLaN_14990</name>
</gene>
<dbReference type="EMBL" id="BLLF01000572">
    <property type="protein sequence ID" value="GFH13084.1"/>
    <property type="molecule type" value="Genomic_DNA"/>
</dbReference>
<feature type="non-terminal residue" evidence="3">
    <location>
        <position position="1"/>
    </location>
</feature>
<evidence type="ECO:0000256" key="1">
    <source>
        <dbReference type="SAM" id="MobiDB-lite"/>
    </source>
</evidence>
<reference evidence="3 4" key="1">
    <citation type="submission" date="2020-02" db="EMBL/GenBank/DDBJ databases">
        <title>Draft genome sequence of Haematococcus lacustris strain NIES-144.</title>
        <authorList>
            <person name="Morimoto D."/>
            <person name="Nakagawa S."/>
            <person name="Yoshida T."/>
            <person name="Sawayama S."/>
        </authorList>
    </citation>
    <scope>NUCLEOTIDE SEQUENCE [LARGE SCALE GENOMIC DNA]</scope>
    <source>
        <strain evidence="3 4">NIES-144</strain>
    </source>
</reference>
<dbReference type="EMBL" id="BLLF01001266">
    <property type="protein sequence ID" value="GFH18224.1"/>
    <property type="molecule type" value="Genomic_DNA"/>
</dbReference>
<name>A0A699ZH48_HAELA</name>
<organism evidence="3 4">
    <name type="scientific">Haematococcus lacustris</name>
    <name type="common">Green alga</name>
    <name type="synonym">Haematococcus pluvialis</name>
    <dbReference type="NCBI Taxonomy" id="44745"/>
    <lineage>
        <taxon>Eukaryota</taxon>
        <taxon>Viridiplantae</taxon>
        <taxon>Chlorophyta</taxon>
        <taxon>core chlorophytes</taxon>
        <taxon>Chlorophyceae</taxon>
        <taxon>CS clade</taxon>
        <taxon>Chlamydomonadales</taxon>
        <taxon>Haematococcaceae</taxon>
        <taxon>Haematococcus</taxon>
    </lineage>
</organism>
<sequence>MGTQHDSRKATSWRTRVGTADRNQIRYTQFISPAHNVELCGKHSPAPNQYNPTHSLTMTSKVPAPAKYRFGSEDRFSQVKPREKHKPLPGLAVPGPGTYVV</sequence>